<protein>
    <recommendedName>
        <fullName evidence="4">WSC domain-containing protein</fullName>
    </recommendedName>
</protein>
<accession>A0A812PS24</accession>
<evidence type="ECO:0000313" key="3">
    <source>
        <dbReference type="Proteomes" id="UP000649617"/>
    </source>
</evidence>
<dbReference type="Proteomes" id="UP000649617">
    <property type="component" value="Unassembled WGS sequence"/>
</dbReference>
<organism evidence="2 3">
    <name type="scientific">Symbiodinium pilosum</name>
    <name type="common">Dinoflagellate</name>
    <dbReference type="NCBI Taxonomy" id="2952"/>
    <lineage>
        <taxon>Eukaryota</taxon>
        <taxon>Sar</taxon>
        <taxon>Alveolata</taxon>
        <taxon>Dinophyceae</taxon>
        <taxon>Suessiales</taxon>
        <taxon>Symbiodiniaceae</taxon>
        <taxon>Symbiodinium</taxon>
    </lineage>
</organism>
<feature type="signal peptide" evidence="1">
    <location>
        <begin position="1"/>
        <end position="25"/>
    </location>
</feature>
<feature type="chain" id="PRO_5032707761" description="WSC domain-containing protein" evidence="1">
    <location>
        <begin position="26"/>
        <end position="235"/>
    </location>
</feature>
<dbReference type="AlphaFoldDB" id="A0A812PS24"/>
<keyword evidence="1" id="KW-0732">Signal</keyword>
<sequence length="235" mass="24702">MAARPSVQMCSAVLIFSILPMLVSGDGPLTTPVPAPAPKQICSECNCLSPGNWRGQMALEACSELCYGEGSSYFRHASGTKPDGQPGDSNCACCSDSATTNSDDGWGIRVFGYETSSSTSTSSSIPAFTEICAQCDCPQVGDWRGVMTLEACSQLCYGEGYWFFKHASGTKANFFPGDNNCSCCSGTTNKNTDDGWGLRVFSYQESSSPTNAAGAGCNNHWAMGASVSLLLTAQV</sequence>
<comment type="caution">
    <text evidence="2">The sequence shown here is derived from an EMBL/GenBank/DDBJ whole genome shotgun (WGS) entry which is preliminary data.</text>
</comment>
<reference evidence="2" key="1">
    <citation type="submission" date="2021-02" db="EMBL/GenBank/DDBJ databases">
        <authorList>
            <person name="Dougan E. K."/>
            <person name="Rhodes N."/>
            <person name="Thang M."/>
            <person name="Chan C."/>
        </authorList>
    </citation>
    <scope>NUCLEOTIDE SEQUENCE</scope>
</reference>
<gene>
    <name evidence="2" type="ORF">SPIL2461_LOCUS9057</name>
</gene>
<evidence type="ECO:0008006" key="4">
    <source>
        <dbReference type="Google" id="ProtNLM"/>
    </source>
</evidence>
<dbReference type="EMBL" id="CAJNIZ010015458">
    <property type="protein sequence ID" value="CAE7373251.1"/>
    <property type="molecule type" value="Genomic_DNA"/>
</dbReference>
<evidence type="ECO:0000256" key="1">
    <source>
        <dbReference type="SAM" id="SignalP"/>
    </source>
</evidence>
<keyword evidence="3" id="KW-1185">Reference proteome</keyword>
<proteinExistence type="predicted"/>
<evidence type="ECO:0000313" key="2">
    <source>
        <dbReference type="EMBL" id="CAE7373251.1"/>
    </source>
</evidence>
<name>A0A812PS24_SYMPI</name>